<evidence type="ECO:0000256" key="2">
    <source>
        <dbReference type="SAM" id="MobiDB-lite"/>
    </source>
</evidence>
<dbReference type="Gene3D" id="3.30.70.1230">
    <property type="entry name" value="Nucleotide cyclase"/>
    <property type="match status" value="1"/>
</dbReference>
<dbReference type="GO" id="GO:0035556">
    <property type="term" value="P:intracellular signal transduction"/>
    <property type="evidence" value="ECO:0007669"/>
    <property type="project" value="InterPro"/>
</dbReference>
<dbReference type="InterPro" id="IPR029787">
    <property type="entry name" value="Nucleotide_cyclase"/>
</dbReference>
<keyword evidence="3" id="KW-1133">Transmembrane helix</keyword>
<accession>A0A934KDA8</accession>
<organism evidence="5 6">
    <name type="scientific">Candidatus Amunia macphersoniae</name>
    <dbReference type="NCBI Taxonomy" id="3127014"/>
    <lineage>
        <taxon>Bacteria</taxon>
        <taxon>Bacillati</taxon>
        <taxon>Candidatus Dormiibacterota</taxon>
        <taxon>Candidatus Dormibacteria</taxon>
        <taxon>Candidatus Aeolococcales</taxon>
        <taxon>Candidatus Aeolococcaceae</taxon>
        <taxon>Candidatus Amunia</taxon>
    </lineage>
</organism>
<name>A0A934KDA8_9BACT</name>
<keyword evidence="3" id="KW-0472">Membrane</keyword>
<feature type="compositionally biased region" description="Basic and acidic residues" evidence="2">
    <location>
        <begin position="37"/>
        <end position="46"/>
    </location>
</feature>
<feature type="region of interest" description="Disordered" evidence="2">
    <location>
        <begin position="37"/>
        <end position="56"/>
    </location>
</feature>
<gene>
    <name evidence="5" type="ORF">JF887_02375</name>
</gene>
<keyword evidence="3" id="KW-0812">Transmembrane</keyword>
<dbReference type="InterPro" id="IPR001054">
    <property type="entry name" value="A/G_cyclase"/>
</dbReference>
<dbReference type="PANTHER" id="PTHR43081:SF1">
    <property type="entry name" value="ADENYLATE CYCLASE, TERMINAL-DIFFERENTIATION SPECIFIC"/>
    <property type="match status" value="1"/>
</dbReference>
<feature type="transmembrane region" description="Helical" evidence="3">
    <location>
        <begin position="6"/>
        <end position="31"/>
    </location>
</feature>
<dbReference type="SMART" id="SM00044">
    <property type="entry name" value="CYCc"/>
    <property type="match status" value="1"/>
</dbReference>
<dbReference type="Pfam" id="PF00211">
    <property type="entry name" value="Guanylate_cyc"/>
    <property type="match status" value="1"/>
</dbReference>
<dbReference type="Proteomes" id="UP000614410">
    <property type="component" value="Unassembled WGS sequence"/>
</dbReference>
<comment type="similarity">
    <text evidence="1">Belongs to the adenylyl cyclase class-3 family.</text>
</comment>
<evidence type="ECO:0000259" key="4">
    <source>
        <dbReference type="PROSITE" id="PS50125"/>
    </source>
</evidence>
<sequence>MAQNPILFAAIAALVAVLAGGLVTVVAMRVARRGRDLRDREREREQLQQQALEQEREERRAQEMMELATSGVLALAATIPGVRLATQVARVGVDVSKLGFAPLVAGSLRRIADYAESDRPAIRRSLADDGTLVLMFSDIAGSTSLNERLGDEAWLALLKKHDAIVRRQVRGHRGQVVKTQGDSFMVAFKELADALHCSLAIQHDLRTEEMPEGSRVQVRIGLHRGEVTRQGRDVFGLNVALAARVAAQARGGQTLVSEAVKLEAENIEDVSFGKARTVHFKGFSNAITVFPLQSSDSKGAGPAATSA</sequence>
<dbReference type="GO" id="GO:0004016">
    <property type="term" value="F:adenylate cyclase activity"/>
    <property type="evidence" value="ECO:0007669"/>
    <property type="project" value="UniProtKB-ARBA"/>
</dbReference>
<dbReference type="PANTHER" id="PTHR43081">
    <property type="entry name" value="ADENYLATE CYCLASE, TERMINAL-DIFFERENTIATION SPECIFIC-RELATED"/>
    <property type="match status" value="1"/>
</dbReference>
<dbReference type="InterPro" id="IPR050697">
    <property type="entry name" value="Adenylyl/Guanylyl_Cyclase_3/4"/>
</dbReference>
<evidence type="ECO:0000313" key="6">
    <source>
        <dbReference type="Proteomes" id="UP000614410"/>
    </source>
</evidence>
<proteinExistence type="inferred from homology"/>
<reference evidence="5 6" key="1">
    <citation type="submission" date="2020-10" db="EMBL/GenBank/DDBJ databases">
        <title>Ca. Dormibacterota MAGs.</title>
        <authorList>
            <person name="Montgomery K."/>
        </authorList>
    </citation>
    <scope>NUCLEOTIDE SEQUENCE [LARGE SCALE GENOMIC DNA]</scope>
    <source>
        <strain evidence="5">Mitchell_Peninsula_5</strain>
    </source>
</reference>
<dbReference type="EMBL" id="JAEKNN010000009">
    <property type="protein sequence ID" value="MBJ7608264.1"/>
    <property type="molecule type" value="Genomic_DNA"/>
</dbReference>
<dbReference type="GO" id="GO:0009190">
    <property type="term" value="P:cyclic nucleotide biosynthetic process"/>
    <property type="evidence" value="ECO:0007669"/>
    <property type="project" value="InterPro"/>
</dbReference>
<dbReference type="PROSITE" id="PS50125">
    <property type="entry name" value="GUANYLATE_CYCLASE_2"/>
    <property type="match status" value="1"/>
</dbReference>
<protein>
    <submittedName>
        <fullName evidence="5">Adenylate/guanylate cyclase domain-containing protein</fullName>
    </submittedName>
</protein>
<dbReference type="CDD" id="cd07302">
    <property type="entry name" value="CHD"/>
    <property type="match status" value="1"/>
</dbReference>
<evidence type="ECO:0000313" key="5">
    <source>
        <dbReference type="EMBL" id="MBJ7608264.1"/>
    </source>
</evidence>
<comment type="caution">
    <text evidence="5">The sequence shown here is derived from an EMBL/GenBank/DDBJ whole genome shotgun (WGS) entry which is preliminary data.</text>
</comment>
<feature type="domain" description="Guanylate cyclase" evidence="4">
    <location>
        <begin position="133"/>
        <end position="246"/>
    </location>
</feature>
<dbReference type="SUPFAM" id="SSF55073">
    <property type="entry name" value="Nucleotide cyclase"/>
    <property type="match status" value="1"/>
</dbReference>
<dbReference type="AlphaFoldDB" id="A0A934KDA8"/>
<evidence type="ECO:0000256" key="3">
    <source>
        <dbReference type="SAM" id="Phobius"/>
    </source>
</evidence>
<evidence type="ECO:0000256" key="1">
    <source>
        <dbReference type="ARBA" id="ARBA00005381"/>
    </source>
</evidence>